<dbReference type="PANTHER" id="PTHR43628:SF1">
    <property type="entry name" value="CHITIN SYNTHASE REGULATORY FACTOR 2-RELATED"/>
    <property type="match status" value="1"/>
</dbReference>
<dbReference type="PANTHER" id="PTHR43628">
    <property type="entry name" value="ACTIVATOR OF C KINASE PROTEIN 1-RELATED"/>
    <property type="match status" value="1"/>
</dbReference>
<dbReference type="AlphaFoldDB" id="A0A7Y9IWH0"/>
<protein>
    <recommendedName>
        <fullName evidence="5">Sel1 repeat family protein</fullName>
    </recommendedName>
</protein>
<dbReference type="Pfam" id="PF08238">
    <property type="entry name" value="Sel1"/>
    <property type="match status" value="5"/>
</dbReference>
<dbReference type="RefSeq" id="WP_179587948.1">
    <property type="nucleotide sequence ID" value="NZ_JACBYR010000001.1"/>
</dbReference>
<gene>
    <name evidence="3" type="ORF">FHW18_003505</name>
</gene>
<feature type="chain" id="PRO_5031487205" description="Sel1 repeat family protein" evidence="2">
    <location>
        <begin position="26"/>
        <end position="250"/>
    </location>
</feature>
<evidence type="ECO:0000313" key="3">
    <source>
        <dbReference type="EMBL" id="NYE84234.1"/>
    </source>
</evidence>
<sequence length="250" mass="26752">MLRQFSQRLLPAAAFALTLATGAHAVTLQDMEARSQAGDAAGTYALARYYSGASGTALDRQKSFDYLLQAASQGHTPAQVDLAFTYYNGNDRVPKDAAQAFQWFSKAAAGGSVISQCLLGDFYKNGMGGAPKDGKQAFAWYSKTATTNDRCAPKSQYELFEAYASGRGVPRNMPTAITWLKRAADAGNPVAQARLGRAYLKGEGVPLDDALGRTWIRKSREGVAPHEDEDDDAHDPGAKAAGHGHAGHRH</sequence>
<reference evidence="3 4" key="1">
    <citation type="submission" date="2020-07" db="EMBL/GenBank/DDBJ databases">
        <title>Genomic Encyclopedia of Type Strains, Phase IV (KMG-V): Genome sequencing to study the core and pangenomes of soil and plant-associated prokaryotes.</title>
        <authorList>
            <person name="Whitman W."/>
        </authorList>
    </citation>
    <scope>NUCLEOTIDE SEQUENCE [LARGE SCALE GENOMIC DNA]</scope>
    <source>
        <strain evidence="3 4">SAS40</strain>
    </source>
</reference>
<dbReference type="InterPro" id="IPR006597">
    <property type="entry name" value="Sel1-like"/>
</dbReference>
<name>A0A7Y9IWH0_9BURK</name>
<dbReference type="SMART" id="SM00671">
    <property type="entry name" value="SEL1"/>
    <property type="match status" value="5"/>
</dbReference>
<dbReference type="InterPro" id="IPR011990">
    <property type="entry name" value="TPR-like_helical_dom_sf"/>
</dbReference>
<evidence type="ECO:0000256" key="2">
    <source>
        <dbReference type="SAM" id="SignalP"/>
    </source>
</evidence>
<dbReference type="SUPFAM" id="SSF81901">
    <property type="entry name" value="HCP-like"/>
    <property type="match status" value="2"/>
</dbReference>
<feature type="signal peptide" evidence="2">
    <location>
        <begin position="1"/>
        <end position="25"/>
    </location>
</feature>
<evidence type="ECO:0000256" key="1">
    <source>
        <dbReference type="SAM" id="MobiDB-lite"/>
    </source>
</evidence>
<organism evidence="3 4">
    <name type="scientific">Pigmentiphaga litoralis</name>
    <dbReference type="NCBI Taxonomy" id="516702"/>
    <lineage>
        <taxon>Bacteria</taxon>
        <taxon>Pseudomonadati</taxon>
        <taxon>Pseudomonadota</taxon>
        <taxon>Betaproteobacteria</taxon>
        <taxon>Burkholderiales</taxon>
        <taxon>Alcaligenaceae</taxon>
        <taxon>Pigmentiphaga</taxon>
    </lineage>
</organism>
<dbReference type="EMBL" id="JACBYR010000001">
    <property type="protein sequence ID" value="NYE84234.1"/>
    <property type="molecule type" value="Genomic_DNA"/>
</dbReference>
<keyword evidence="4" id="KW-1185">Reference proteome</keyword>
<keyword evidence="2" id="KW-0732">Signal</keyword>
<dbReference type="InterPro" id="IPR052945">
    <property type="entry name" value="Mitotic_Regulator"/>
</dbReference>
<dbReference type="Proteomes" id="UP000542125">
    <property type="component" value="Unassembled WGS sequence"/>
</dbReference>
<evidence type="ECO:0008006" key="5">
    <source>
        <dbReference type="Google" id="ProtNLM"/>
    </source>
</evidence>
<accession>A0A7Y9IWH0</accession>
<comment type="caution">
    <text evidence="3">The sequence shown here is derived from an EMBL/GenBank/DDBJ whole genome shotgun (WGS) entry which is preliminary data.</text>
</comment>
<dbReference type="Gene3D" id="1.25.40.10">
    <property type="entry name" value="Tetratricopeptide repeat domain"/>
    <property type="match status" value="1"/>
</dbReference>
<feature type="region of interest" description="Disordered" evidence="1">
    <location>
        <begin position="221"/>
        <end position="250"/>
    </location>
</feature>
<proteinExistence type="predicted"/>
<evidence type="ECO:0000313" key="4">
    <source>
        <dbReference type="Proteomes" id="UP000542125"/>
    </source>
</evidence>